<protein>
    <submittedName>
        <fullName evidence="1">Uncharacterized protein</fullName>
    </submittedName>
</protein>
<dbReference type="EMBL" id="ML986486">
    <property type="protein sequence ID" value="KAF2279392.1"/>
    <property type="molecule type" value="Genomic_DNA"/>
</dbReference>
<organism evidence="1 2">
    <name type="scientific">Westerdykella ornata</name>
    <dbReference type="NCBI Taxonomy" id="318751"/>
    <lineage>
        <taxon>Eukaryota</taxon>
        <taxon>Fungi</taxon>
        <taxon>Dikarya</taxon>
        <taxon>Ascomycota</taxon>
        <taxon>Pezizomycotina</taxon>
        <taxon>Dothideomycetes</taxon>
        <taxon>Pleosporomycetidae</taxon>
        <taxon>Pleosporales</taxon>
        <taxon>Sporormiaceae</taxon>
        <taxon>Westerdykella</taxon>
    </lineage>
</organism>
<keyword evidence="2" id="KW-1185">Reference proteome</keyword>
<evidence type="ECO:0000313" key="2">
    <source>
        <dbReference type="Proteomes" id="UP000800097"/>
    </source>
</evidence>
<proteinExistence type="predicted"/>
<accession>A0A6A6JS53</accession>
<sequence>MRIIAARQGSGLPTPTARPLCSGARVLPSIPWVKSRRMTKECHGGTDAQPTPWAFPLDSGWTSTDEQQYSANNKPVQHQLLLPDPIITPSKVPHEPAKGFLLAMLPSLLLEAMELLTNSTPELMTTERLPLRRREAYCGANPVCLCCLPRPFFRLGHKSLAFSGPSANRKHHHAVKDAFPG</sequence>
<dbReference type="AlphaFoldDB" id="A0A6A6JS53"/>
<reference evidence="1" key="1">
    <citation type="journal article" date="2020" name="Stud. Mycol.">
        <title>101 Dothideomycetes genomes: a test case for predicting lifestyles and emergence of pathogens.</title>
        <authorList>
            <person name="Haridas S."/>
            <person name="Albert R."/>
            <person name="Binder M."/>
            <person name="Bloem J."/>
            <person name="Labutti K."/>
            <person name="Salamov A."/>
            <person name="Andreopoulos B."/>
            <person name="Baker S."/>
            <person name="Barry K."/>
            <person name="Bills G."/>
            <person name="Bluhm B."/>
            <person name="Cannon C."/>
            <person name="Castanera R."/>
            <person name="Culley D."/>
            <person name="Daum C."/>
            <person name="Ezra D."/>
            <person name="Gonzalez J."/>
            <person name="Henrissat B."/>
            <person name="Kuo A."/>
            <person name="Liang C."/>
            <person name="Lipzen A."/>
            <person name="Lutzoni F."/>
            <person name="Magnuson J."/>
            <person name="Mondo S."/>
            <person name="Nolan M."/>
            <person name="Ohm R."/>
            <person name="Pangilinan J."/>
            <person name="Park H.-J."/>
            <person name="Ramirez L."/>
            <person name="Alfaro M."/>
            <person name="Sun H."/>
            <person name="Tritt A."/>
            <person name="Yoshinaga Y."/>
            <person name="Zwiers L.-H."/>
            <person name="Turgeon B."/>
            <person name="Goodwin S."/>
            <person name="Spatafora J."/>
            <person name="Crous P."/>
            <person name="Grigoriev I."/>
        </authorList>
    </citation>
    <scope>NUCLEOTIDE SEQUENCE</scope>
    <source>
        <strain evidence="1">CBS 379.55</strain>
    </source>
</reference>
<dbReference type="Proteomes" id="UP000800097">
    <property type="component" value="Unassembled WGS sequence"/>
</dbReference>
<gene>
    <name evidence="1" type="ORF">EI97DRAFT_439747</name>
</gene>
<dbReference type="GeneID" id="54552752"/>
<dbReference type="RefSeq" id="XP_033656931.1">
    <property type="nucleotide sequence ID" value="XM_033799577.1"/>
</dbReference>
<name>A0A6A6JS53_WESOR</name>
<evidence type="ECO:0000313" key="1">
    <source>
        <dbReference type="EMBL" id="KAF2279392.1"/>
    </source>
</evidence>